<dbReference type="AlphaFoldDB" id="A0A2V4ARB7"/>
<reference evidence="3 4" key="1">
    <citation type="submission" date="2016-07" db="EMBL/GenBank/DDBJ databases">
        <title>Draft genome sequence of Prauserella muralis DSM 45305, isolated from a mould-covered wall in an indoor environment.</title>
        <authorList>
            <person name="Ruckert C."/>
            <person name="Albersmeier A."/>
            <person name="Jiang C.-L."/>
            <person name="Jiang Y."/>
            <person name="Kalinowski J."/>
            <person name="Schneider O."/>
            <person name="Winkler A."/>
            <person name="Zotchev S.B."/>
        </authorList>
    </citation>
    <scope>NUCLEOTIDE SEQUENCE [LARGE SCALE GENOMIC DNA]</scope>
    <source>
        <strain evidence="3 4">DSM 45305</strain>
    </source>
</reference>
<dbReference type="RefSeq" id="WP_146771142.1">
    <property type="nucleotide sequence ID" value="NZ_MASW01000014.1"/>
</dbReference>
<evidence type="ECO:0000313" key="4">
    <source>
        <dbReference type="Proteomes" id="UP000249915"/>
    </source>
</evidence>
<protein>
    <recommendedName>
        <fullName evidence="2">MaoC-like domain-containing protein</fullName>
    </recommendedName>
</protein>
<dbReference type="Pfam" id="PF01575">
    <property type="entry name" value="MaoC_dehydratas"/>
    <property type="match status" value="1"/>
</dbReference>
<sequence length="139" mass="15338">MNDQLLPGWELQGVDERRMKMLALVLRDPNPIHYDAEAVRALGLGERPVNQGPANLAYILTMLRQAFPEHTLDRIHARFLGSVYAGDHVIAGGRVRTTSGTASGETVTCEVWLERRGHGRVVQGTATLRCPVLCAPDLR</sequence>
<feature type="domain" description="MaoC-like" evidence="2">
    <location>
        <begin position="14"/>
        <end position="90"/>
    </location>
</feature>
<dbReference type="Proteomes" id="UP000249915">
    <property type="component" value="Unassembled WGS sequence"/>
</dbReference>
<dbReference type="InterPro" id="IPR029069">
    <property type="entry name" value="HotDog_dom_sf"/>
</dbReference>
<keyword evidence="4" id="KW-1185">Reference proteome</keyword>
<dbReference type="SUPFAM" id="SSF54637">
    <property type="entry name" value="Thioesterase/thiol ester dehydrase-isomerase"/>
    <property type="match status" value="1"/>
</dbReference>
<dbReference type="InterPro" id="IPR002539">
    <property type="entry name" value="MaoC-like_dom"/>
</dbReference>
<gene>
    <name evidence="3" type="ORF">BAY60_34635</name>
</gene>
<comment type="caution">
    <text evidence="3">The sequence shown here is derived from an EMBL/GenBank/DDBJ whole genome shotgun (WGS) entry which is preliminary data.</text>
</comment>
<evidence type="ECO:0000259" key="2">
    <source>
        <dbReference type="Pfam" id="PF01575"/>
    </source>
</evidence>
<dbReference type="OrthoDB" id="5147746at2"/>
<evidence type="ECO:0000256" key="1">
    <source>
        <dbReference type="ARBA" id="ARBA00005254"/>
    </source>
</evidence>
<organism evidence="3 4">
    <name type="scientific">Prauserella muralis</name>
    <dbReference type="NCBI Taxonomy" id="588067"/>
    <lineage>
        <taxon>Bacteria</taxon>
        <taxon>Bacillati</taxon>
        <taxon>Actinomycetota</taxon>
        <taxon>Actinomycetes</taxon>
        <taxon>Pseudonocardiales</taxon>
        <taxon>Pseudonocardiaceae</taxon>
        <taxon>Prauserella</taxon>
    </lineage>
</organism>
<name>A0A2V4ARB7_9PSEU</name>
<dbReference type="EMBL" id="MASW01000014">
    <property type="protein sequence ID" value="PXY17423.1"/>
    <property type="molecule type" value="Genomic_DNA"/>
</dbReference>
<dbReference type="Gene3D" id="3.10.129.10">
    <property type="entry name" value="Hotdog Thioesterase"/>
    <property type="match status" value="1"/>
</dbReference>
<evidence type="ECO:0000313" key="3">
    <source>
        <dbReference type="EMBL" id="PXY17423.1"/>
    </source>
</evidence>
<accession>A0A2V4ARB7</accession>
<comment type="similarity">
    <text evidence="1">Belongs to the enoyl-CoA hydratase/isomerase family.</text>
</comment>
<proteinExistence type="inferred from homology"/>